<evidence type="ECO:0000313" key="3">
    <source>
        <dbReference type="Proteomes" id="UP000199406"/>
    </source>
</evidence>
<feature type="region of interest" description="Disordered" evidence="1">
    <location>
        <begin position="1"/>
        <end position="59"/>
    </location>
</feature>
<dbReference type="AlphaFoldDB" id="A0A1G7QDF8"/>
<proteinExistence type="predicted"/>
<feature type="compositionally biased region" description="Basic and acidic residues" evidence="1">
    <location>
        <begin position="1"/>
        <end position="17"/>
    </location>
</feature>
<reference evidence="3" key="1">
    <citation type="submission" date="2016-10" db="EMBL/GenBank/DDBJ databases">
        <authorList>
            <person name="Varghese N."/>
            <person name="Submissions S."/>
        </authorList>
    </citation>
    <scope>NUCLEOTIDE SEQUENCE [LARGE SCALE GENOMIC DNA]</scope>
    <source>
        <strain evidence="3">DSM 44268</strain>
    </source>
</reference>
<dbReference type="RefSeq" id="WP_091770463.1">
    <property type="nucleotide sequence ID" value="NZ_FNBT01000009.1"/>
</dbReference>
<dbReference type="STRING" id="1550231.SAMN05660662_3925"/>
<protein>
    <submittedName>
        <fullName evidence="2">Uncharacterized protein</fullName>
    </submittedName>
</protein>
<gene>
    <name evidence="2" type="ORF">SAMN05660662_3925</name>
</gene>
<sequence>MTEIPGTDRDQARKNVEEETPLVPEDVEGADEDTARPQGDEGVTGDEAKPAPGSTDLDV</sequence>
<dbReference type="Proteomes" id="UP000199406">
    <property type="component" value="Unassembled WGS sequence"/>
</dbReference>
<evidence type="ECO:0000313" key="2">
    <source>
        <dbReference type="EMBL" id="SDF95620.1"/>
    </source>
</evidence>
<dbReference type="OrthoDB" id="5193589at2"/>
<organism evidence="2 3">
    <name type="scientific">Blastococcus aurantiacus</name>
    <dbReference type="NCBI Taxonomy" id="1550231"/>
    <lineage>
        <taxon>Bacteria</taxon>
        <taxon>Bacillati</taxon>
        <taxon>Actinomycetota</taxon>
        <taxon>Actinomycetes</taxon>
        <taxon>Geodermatophilales</taxon>
        <taxon>Geodermatophilaceae</taxon>
        <taxon>Blastococcus</taxon>
    </lineage>
</organism>
<name>A0A1G7QDF8_9ACTN</name>
<evidence type="ECO:0000256" key="1">
    <source>
        <dbReference type="SAM" id="MobiDB-lite"/>
    </source>
</evidence>
<dbReference type="EMBL" id="FNBT01000009">
    <property type="protein sequence ID" value="SDF95620.1"/>
    <property type="molecule type" value="Genomic_DNA"/>
</dbReference>
<keyword evidence="3" id="KW-1185">Reference proteome</keyword>
<accession>A0A1G7QDF8</accession>